<sequence>MLRQSRLLVQTQSCLLALLVSATASAMVVGGEPYAPPNLAPADAVVPPADLIEAATALLVASRNDDRAAIAARLAPQPTLIDGALELGLPRRTETIGPFKRVDEALVALADNIGGTYEQPFDGSDVTPFAVAAELDFIISSIIDGQEWGRDPLLEGAICTYAFRVFDQRAVAALGERLDIQTSSFFFVEAPTAVLSKPSSDAAVAATLEPDLLYALDYNTDAPGSWIAVHLPEGGSGFLDFETSVISKPYASGICFTRDASASWKMSAQTATNQ</sequence>
<dbReference type="EMBL" id="CP080590">
    <property type="protein sequence ID" value="QYO75518.1"/>
    <property type="molecule type" value="Genomic_DNA"/>
</dbReference>
<keyword evidence="1" id="KW-0732">Signal</keyword>
<feature type="signal peptide" evidence="1">
    <location>
        <begin position="1"/>
        <end position="26"/>
    </location>
</feature>
<protein>
    <submittedName>
        <fullName evidence="2">Uncharacterized protein</fullName>
    </submittedName>
</protein>
<evidence type="ECO:0000256" key="1">
    <source>
        <dbReference type="SAM" id="SignalP"/>
    </source>
</evidence>
<organism evidence="2 3">
    <name type="scientific">Devosia salina</name>
    <dbReference type="NCBI Taxonomy" id="2860336"/>
    <lineage>
        <taxon>Bacteria</taxon>
        <taxon>Pseudomonadati</taxon>
        <taxon>Pseudomonadota</taxon>
        <taxon>Alphaproteobacteria</taxon>
        <taxon>Hyphomicrobiales</taxon>
        <taxon>Devosiaceae</taxon>
        <taxon>Devosia</taxon>
    </lineage>
</organism>
<reference evidence="2 3" key="1">
    <citation type="submission" date="2021-08" db="EMBL/GenBank/DDBJ databases">
        <title>Devosia salina sp. nov., isolated from the South China Sea sediment.</title>
        <authorList>
            <person name="Zhou Z."/>
        </authorList>
    </citation>
    <scope>NUCLEOTIDE SEQUENCE [LARGE SCALE GENOMIC DNA]</scope>
    <source>
        <strain evidence="2 3">SCS-3</strain>
    </source>
</reference>
<dbReference type="Proteomes" id="UP000825799">
    <property type="component" value="Chromosome"/>
</dbReference>
<proteinExistence type="predicted"/>
<accession>A0ABX8W9G7</accession>
<feature type="chain" id="PRO_5045620221" evidence="1">
    <location>
        <begin position="27"/>
        <end position="274"/>
    </location>
</feature>
<evidence type="ECO:0000313" key="2">
    <source>
        <dbReference type="EMBL" id="QYO75518.1"/>
    </source>
</evidence>
<keyword evidence="3" id="KW-1185">Reference proteome</keyword>
<gene>
    <name evidence="2" type="ORF">K1X15_12825</name>
</gene>
<dbReference type="RefSeq" id="WP_220304017.1">
    <property type="nucleotide sequence ID" value="NZ_CP080590.1"/>
</dbReference>
<evidence type="ECO:0000313" key="3">
    <source>
        <dbReference type="Proteomes" id="UP000825799"/>
    </source>
</evidence>
<name>A0ABX8W9G7_9HYPH</name>